<dbReference type="PANTHER" id="PTHR13413:SF0">
    <property type="entry name" value="YLP MOTIF-CONTAINING PROTEIN 1"/>
    <property type="match status" value="1"/>
</dbReference>
<dbReference type="FunFam" id="3.40.50.300:FF:000399">
    <property type="entry name" value="YLP motif containing 1"/>
    <property type="match status" value="1"/>
</dbReference>
<comment type="function">
    <text evidence="9">Plays a role in the reduction of telomerase activity during differentiation of embryonic stem cells by binding to the core promoter of TERT and controlling its down-regulation.</text>
</comment>
<feature type="compositionally biased region" description="Low complexity" evidence="13">
    <location>
        <begin position="693"/>
        <end position="705"/>
    </location>
</feature>
<dbReference type="InterPro" id="IPR058903">
    <property type="entry name" value="Spectrin_YLPM1-like"/>
</dbReference>
<dbReference type="KEGG" id="btab:109035292"/>
<keyword evidence="6" id="KW-0805">Transcription regulation</keyword>
<accession>A0A9P0AHA0</accession>
<feature type="region of interest" description="Disordered" evidence="13">
    <location>
        <begin position="924"/>
        <end position="1062"/>
    </location>
</feature>
<keyword evidence="3" id="KW-0678">Repressor</keyword>
<feature type="region of interest" description="Disordered" evidence="13">
    <location>
        <begin position="1244"/>
        <end position="1278"/>
    </location>
</feature>
<comment type="subcellular location">
    <subcellularLocation>
        <location evidence="1">Nucleus speckle</location>
    </subcellularLocation>
</comment>
<keyword evidence="16" id="KW-1185">Reference proteome</keyword>
<evidence type="ECO:0000256" key="12">
    <source>
        <dbReference type="ARBA" id="ARBA00083294"/>
    </source>
</evidence>
<keyword evidence="8" id="KW-0539">Nucleus</keyword>
<feature type="compositionally biased region" description="Low complexity" evidence="13">
    <location>
        <begin position="965"/>
        <end position="982"/>
    </location>
</feature>
<evidence type="ECO:0000256" key="13">
    <source>
        <dbReference type="SAM" id="MobiDB-lite"/>
    </source>
</evidence>
<dbReference type="GO" id="GO:0032204">
    <property type="term" value="P:regulation of telomere maintenance"/>
    <property type="evidence" value="ECO:0007669"/>
    <property type="project" value="TreeGrafter"/>
</dbReference>
<evidence type="ECO:0000256" key="5">
    <source>
        <dbReference type="ARBA" id="ARBA00022843"/>
    </source>
</evidence>
<keyword evidence="5" id="KW-0832">Ubl conjugation</keyword>
<dbReference type="Proteomes" id="UP001152759">
    <property type="component" value="Chromosome 7"/>
</dbReference>
<feature type="region of interest" description="Disordered" evidence="13">
    <location>
        <begin position="514"/>
        <end position="707"/>
    </location>
</feature>
<feature type="compositionally biased region" description="Basic and acidic residues" evidence="13">
    <location>
        <begin position="416"/>
        <end position="448"/>
    </location>
</feature>
<evidence type="ECO:0000256" key="7">
    <source>
        <dbReference type="ARBA" id="ARBA00023163"/>
    </source>
</evidence>
<feature type="region of interest" description="Disordered" evidence="13">
    <location>
        <begin position="721"/>
        <end position="890"/>
    </location>
</feature>
<feature type="region of interest" description="Disordered" evidence="13">
    <location>
        <begin position="279"/>
        <end position="307"/>
    </location>
</feature>
<evidence type="ECO:0000313" key="15">
    <source>
        <dbReference type="EMBL" id="CAH0392849.1"/>
    </source>
</evidence>
<keyword evidence="7" id="KW-0804">Transcription</keyword>
<dbReference type="PANTHER" id="PTHR13413">
    <property type="entry name" value="YLP MOTIF CONTAINING PROTEIN NUCLEAR PROTEIN ZAP"/>
    <property type="match status" value="1"/>
</dbReference>
<dbReference type="InterPro" id="IPR026314">
    <property type="entry name" value="YLP_motif_con_p1"/>
</dbReference>
<evidence type="ECO:0000256" key="10">
    <source>
        <dbReference type="ARBA" id="ARBA00065932"/>
    </source>
</evidence>
<feature type="compositionally biased region" description="Basic and acidic residues" evidence="13">
    <location>
        <begin position="998"/>
        <end position="1018"/>
    </location>
</feature>
<keyword evidence="4" id="KW-1017">Isopeptide bond</keyword>
<organism evidence="15 16">
    <name type="scientific">Bemisia tabaci</name>
    <name type="common">Sweetpotato whitefly</name>
    <name type="synonym">Aleurodes tabaci</name>
    <dbReference type="NCBI Taxonomy" id="7038"/>
    <lineage>
        <taxon>Eukaryota</taxon>
        <taxon>Metazoa</taxon>
        <taxon>Ecdysozoa</taxon>
        <taxon>Arthropoda</taxon>
        <taxon>Hexapoda</taxon>
        <taxon>Insecta</taxon>
        <taxon>Pterygota</taxon>
        <taxon>Neoptera</taxon>
        <taxon>Paraneoptera</taxon>
        <taxon>Hemiptera</taxon>
        <taxon>Sternorrhyncha</taxon>
        <taxon>Aleyrodoidea</taxon>
        <taxon>Aleyrodidae</taxon>
        <taxon>Aleyrodinae</taxon>
        <taxon>Bemisia</taxon>
    </lineage>
</organism>
<dbReference type="GO" id="GO:0016607">
    <property type="term" value="C:nuclear speck"/>
    <property type="evidence" value="ECO:0007669"/>
    <property type="project" value="UniProtKB-SubCell"/>
</dbReference>
<name>A0A9P0AHA0_BEMTA</name>
<evidence type="ECO:0000256" key="4">
    <source>
        <dbReference type="ARBA" id="ARBA00022499"/>
    </source>
</evidence>
<keyword evidence="2" id="KW-0488">Methylation</keyword>
<evidence type="ECO:0000256" key="1">
    <source>
        <dbReference type="ARBA" id="ARBA00004324"/>
    </source>
</evidence>
<feature type="compositionally biased region" description="Basic and acidic residues" evidence="13">
    <location>
        <begin position="938"/>
        <end position="950"/>
    </location>
</feature>
<dbReference type="InterPro" id="IPR027417">
    <property type="entry name" value="P-loop_NTPase"/>
</dbReference>
<evidence type="ECO:0000256" key="11">
    <source>
        <dbReference type="ARBA" id="ARBA00068971"/>
    </source>
</evidence>
<feature type="region of interest" description="Disordered" evidence="13">
    <location>
        <begin position="131"/>
        <end position="215"/>
    </location>
</feature>
<feature type="compositionally biased region" description="Basic and acidic residues" evidence="13">
    <location>
        <begin position="786"/>
        <end position="841"/>
    </location>
</feature>
<dbReference type="SUPFAM" id="SSF52540">
    <property type="entry name" value="P-loop containing nucleoside triphosphate hydrolases"/>
    <property type="match status" value="1"/>
</dbReference>
<feature type="compositionally biased region" description="Basic and acidic residues" evidence="13">
    <location>
        <begin position="678"/>
        <end position="690"/>
    </location>
</feature>
<evidence type="ECO:0000256" key="9">
    <source>
        <dbReference type="ARBA" id="ARBA00058677"/>
    </source>
</evidence>
<evidence type="ECO:0000256" key="8">
    <source>
        <dbReference type="ARBA" id="ARBA00023242"/>
    </source>
</evidence>
<dbReference type="Pfam" id="PF26583">
    <property type="entry name" value="Spectrin_YLPM1"/>
    <property type="match status" value="1"/>
</dbReference>
<protein>
    <recommendedName>
        <fullName evidence="11">YLP motif-containing protein 1</fullName>
    </recommendedName>
    <alternativeName>
        <fullName evidence="12">Nuclear protein ZAP3</fullName>
    </alternativeName>
</protein>
<evidence type="ECO:0000313" key="16">
    <source>
        <dbReference type="Proteomes" id="UP001152759"/>
    </source>
</evidence>
<dbReference type="EMBL" id="OU963868">
    <property type="protein sequence ID" value="CAH0392849.1"/>
    <property type="molecule type" value="Genomic_DNA"/>
</dbReference>
<dbReference type="Gene3D" id="3.40.50.300">
    <property type="entry name" value="P-loop containing nucleotide triphosphate hydrolases"/>
    <property type="match status" value="1"/>
</dbReference>
<evidence type="ECO:0000259" key="14">
    <source>
        <dbReference type="Pfam" id="PF26583"/>
    </source>
</evidence>
<evidence type="ECO:0000256" key="2">
    <source>
        <dbReference type="ARBA" id="ARBA00022481"/>
    </source>
</evidence>
<comment type="subunit">
    <text evidence="10">Interacts with PPP1CA and NCOA5. Forms a complex with ILF2, ILF3, KHDRBS1, RBMX, NCOA5 and PPP1CA.</text>
</comment>
<feature type="compositionally biased region" description="Polar residues" evidence="13">
    <location>
        <begin position="554"/>
        <end position="578"/>
    </location>
</feature>
<feature type="compositionally biased region" description="Pro residues" evidence="13">
    <location>
        <begin position="138"/>
        <end position="158"/>
    </location>
</feature>
<feature type="compositionally biased region" description="Low complexity" evidence="13">
    <location>
        <begin position="1026"/>
        <end position="1045"/>
    </location>
</feature>
<feature type="compositionally biased region" description="Basic and acidic residues" evidence="13">
    <location>
        <begin position="1252"/>
        <end position="1271"/>
    </location>
</feature>
<feature type="compositionally biased region" description="Basic and acidic residues" evidence="13">
    <location>
        <begin position="279"/>
        <end position="304"/>
    </location>
</feature>
<reference evidence="15" key="1">
    <citation type="submission" date="2021-12" db="EMBL/GenBank/DDBJ databases">
        <authorList>
            <person name="King R."/>
        </authorList>
    </citation>
    <scope>NUCLEOTIDE SEQUENCE</scope>
</reference>
<gene>
    <name evidence="15" type="ORF">BEMITA_LOCUS11319</name>
</gene>
<feature type="compositionally biased region" description="Polar residues" evidence="13">
    <location>
        <begin position="168"/>
        <end position="178"/>
    </location>
</feature>
<feature type="compositionally biased region" description="Basic and acidic residues" evidence="13">
    <location>
        <begin position="757"/>
        <end position="768"/>
    </location>
</feature>
<feature type="region of interest" description="Disordered" evidence="13">
    <location>
        <begin position="391"/>
        <end position="453"/>
    </location>
</feature>
<sequence>MQATWGQWGAQAATTGVASSMAGFSMPPPTTAASTASTAATGAAATQSLGAFSMGSYPMYNAQAAALNPAAMTAATTGGAGVAAAAAGYTPQQWAMAQQQNWQQWEQWQQQYAQWQQQYGEKYQAHMNATMGVAPTPDATPKPPLPTTAPQQPPPPTAAAPSQPSTQYDSGSNKGTRSQADESLKRGFDDKDSKDDAKKFKSDKSVDDKAKKGESLEELAEAEKAFDQQFKNWESQFLRWKEQNINHPDKNQYKEYEAKWESWREQLLDRREQMKKRREAKEAQIKKEEEAAREAAAKEAKKNEAPAVSAAATMMSGMNSAAGSMNPAMFQMNAAMNPAAAMAGFGAYGFPGYGAFPGMAVPPPMTQQTTQAAMNQFPGMNAAAMNPETNTAPLDFLKSGSKGIPGLDLVGQEGDSGNRNDPSKNSQERNDYSGRDMNKPLTTSDDKPFQFPPPVGQMPPFMQGANQQVGMPPSFAPNVAPPAAGMFSAPPPDGFGMTPAAGAPNMYGMPNPMQMYPGMPNAGFTTAPPTAAPFNQNSSQGPNAFGGDKAKPGDSSNRFGRGQDSQSDNFRSQNNYFDSSGGKEKGPGGLLQKPAGFDQRGGGRFNRDFQDSSQYPDDDMDVQSNGSFNRSYDDQEYSDYNKFKSGPPGFDPKNKPPGFMDRSGPRDTGNKGFNQRKSRFDDPITDREPSKPSLGGSLNNAGSLLRPSYLMDKRDALERIRTSAGLPPLSSITDAPFGQSSAMNDFRSKGRGQFDNSRTREPFEERGQFDGPNSGDQFNEMDDRFDEPRGRGKFDEPRGRGRFDEPRGRGRFEARGRGRFDGSDRGFDSRNKFDTENKFPDDDFGPPRPFRDENLSPGNIPNSDRPKWGRPEPAPTPAPSRFEPAPVRPRLEVEFLRPAKVIDYNHKRLEPDFFEPVTIQDYGHGIANYSSRSSVYDKGIRRSEYEDKMPRSRHSRSPVRRSPPRRMSPSRRSPGRRFSPSRSSRENPSRSPIRRKSPSTDRGGKKFEEKDSERDSNKNSEPQTDSSKQQGESSSAPSSASTGPKQQSVSISDLLEPPGRNNRPTKIVIILRGPPGSGKSYVAKLIKDKEVAMGGTAPRILSLDDYFLTEVEKEEVDPDTNKKVTTKKMEYVYEAGMEKTYLLSLVKAFRKTVTEGFFNFIIVDSVFDKIAQYGEIVGHSKTNGFKPYICEMDLDVAQCLKRNIHNRSEADIQAIVNKWEKTPNAQVPLDIRPLLQSDSITEVNMEDIDDDSQNKSEDKADTENAEKAKDDESQEDDIPASLFTSKWELMDFNDEKKDQLDGLRKKRAPENSIRDWLQNNSRSAEDAVFDTERRVSTTVPGKKRVRWADMEERHAVAKMRNLGFVVGQTDWNRMMDPDQADNKLTQIKYF</sequence>
<feature type="compositionally biased region" description="Basic residues" evidence="13">
    <location>
        <begin position="951"/>
        <end position="964"/>
    </location>
</feature>
<feature type="compositionally biased region" description="Polar residues" evidence="13">
    <location>
        <begin position="730"/>
        <end position="743"/>
    </location>
</feature>
<evidence type="ECO:0000256" key="3">
    <source>
        <dbReference type="ARBA" id="ARBA00022491"/>
    </source>
</evidence>
<proteinExistence type="predicted"/>
<feature type="compositionally biased region" description="Basic and acidic residues" evidence="13">
    <location>
        <begin position="179"/>
        <end position="215"/>
    </location>
</feature>
<evidence type="ECO:0000256" key="6">
    <source>
        <dbReference type="ARBA" id="ARBA00023015"/>
    </source>
</evidence>
<feature type="domain" description="YLPM1-like spectrin repeat" evidence="14">
    <location>
        <begin position="208"/>
        <end position="288"/>
    </location>
</feature>